<dbReference type="RefSeq" id="WP_025816664.1">
    <property type="nucleotide sequence ID" value="NZ_BAIZ01000029.1"/>
</dbReference>
<evidence type="ECO:0008006" key="3">
    <source>
        <dbReference type="Google" id="ProtNLM"/>
    </source>
</evidence>
<comment type="caution">
    <text evidence="1">The sequence shown here is derived from an EMBL/GenBank/DDBJ whole genome shotgun (WGS) entry which is preliminary data.</text>
</comment>
<dbReference type="Proteomes" id="UP000248314">
    <property type="component" value="Unassembled WGS sequence"/>
</dbReference>
<dbReference type="EMBL" id="QJJX01000028">
    <property type="protein sequence ID" value="PXX20860.1"/>
    <property type="molecule type" value="Genomic_DNA"/>
</dbReference>
<dbReference type="STRING" id="1122991.GCA_000613445_01107"/>
<dbReference type="Gene3D" id="3.90.1480.10">
    <property type="entry name" value="Alpha-2,3-sialyltransferase"/>
    <property type="match status" value="1"/>
</dbReference>
<reference evidence="1 2" key="1">
    <citation type="submission" date="2018-05" db="EMBL/GenBank/DDBJ databases">
        <title>Genomic Encyclopedia of Type Strains, Phase I: the one thousand microbial genomes (KMG-I) project.</title>
        <authorList>
            <person name="Kyrpides N."/>
        </authorList>
    </citation>
    <scope>NUCLEOTIDE SEQUENCE [LARGE SCALE GENOMIC DNA]</scope>
    <source>
        <strain evidence="1 2">DSM 15611</strain>
    </source>
</reference>
<evidence type="ECO:0000313" key="2">
    <source>
        <dbReference type="Proteomes" id="UP000248314"/>
    </source>
</evidence>
<dbReference type="AlphaFoldDB" id="A0A318HW03"/>
<sequence>MIQKFRHIVHLILTFFSDYLSLLGRPLFYQFQFQRFKYEFDKKVQTKPLCVLGNGPTFTLVEENFEKLKEFDFCAVNLSVNTDIFFRIKPKMYVIVDMIFWQQPKKEGIKECWENIQKIDWEITICIPYNFPVSMKRTFEKNPFVKVRRYSNNVWRPELSLANKLKMWFFKRGWISPNGTNVSIGAIYASILNGYKEINLLGLEHSWMKDIKVNENNEVVLVNRHYYGDVEHVWRDYEGNPIKLVDFLASQLETFTSHMDLRAFANYMGDVKIINRTEGSFIDAYERDSFENLLAKNNESHFF</sequence>
<protein>
    <recommendedName>
        <fullName evidence="3">DUF115 domain-containing protein</fullName>
    </recommendedName>
</protein>
<organism evidence="1 2">
    <name type="scientific">Hoylesella shahii DSM 15611 = JCM 12083</name>
    <dbReference type="NCBI Taxonomy" id="1122991"/>
    <lineage>
        <taxon>Bacteria</taxon>
        <taxon>Pseudomonadati</taxon>
        <taxon>Bacteroidota</taxon>
        <taxon>Bacteroidia</taxon>
        <taxon>Bacteroidales</taxon>
        <taxon>Prevotellaceae</taxon>
        <taxon>Hoylesella</taxon>
    </lineage>
</organism>
<accession>A0A318HW03</accession>
<dbReference type="OrthoDB" id="5328262at2"/>
<keyword evidence="2" id="KW-1185">Reference proteome</keyword>
<proteinExistence type="predicted"/>
<gene>
    <name evidence="1" type="ORF">EJ73_02112</name>
</gene>
<evidence type="ECO:0000313" key="1">
    <source>
        <dbReference type="EMBL" id="PXX20860.1"/>
    </source>
</evidence>
<name>A0A318HW03_9BACT</name>